<evidence type="ECO:0000313" key="3">
    <source>
        <dbReference type="Proteomes" id="UP001445076"/>
    </source>
</evidence>
<reference evidence="2 3" key="1">
    <citation type="journal article" date="2024" name="BMC Genomics">
        <title>Genome assembly of redclaw crayfish (Cherax quadricarinatus) provides insights into its immune adaptation and hypoxia tolerance.</title>
        <authorList>
            <person name="Liu Z."/>
            <person name="Zheng J."/>
            <person name="Li H."/>
            <person name="Fang K."/>
            <person name="Wang S."/>
            <person name="He J."/>
            <person name="Zhou D."/>
            <person name="Weng S."/>
            <person name="Chi M."/>
            <person name="Gu Z."/>
            <person name="He J."/>
            <person name="Li F."/>
            <person name="Wang M."/>
        </authorList>
    </citation>
    <scope>NUCLEOTIDE SEQUENCE [LARGE SCALE GENOMIC DNA]</scope>
    <source>
        <strain evidence="2">ZL_2023a</strain>
    </source>
</reference>
<protein>
    <submittedName>
        <fullName evidence="2">Uncharacterized protein</fullName>
    </submittedName>
</protein>
<comment type="caution">
    <text evidence="2">The sequence shown here is derived from an EMBL/GenBank/DDBJ whole genome shotgun (WGS) entry which is preliminary data.</text>
</comment>
<dbReference type="Proteomes" id="UP001445076">
    <property type="component" value="Unassembled WGS sequence"/>
</dbReference>
<dbReference type="AlphaFoldDB" id="A0AAW0WCC7"/>
<name>A0AAW0WCC7_CHEQU</name>
<evidence type="ECO:0000313" key="2">
    <source>
        <dbReference type="EMBL" id="KAK8728630.1"/>
    </source>
</evidence>
<evidence type="ECO:0000256" key="1">
    <source>
        <dbReference type="SAM" id="SignalP"/>
    </source>
</evidence>
<dbReference type="EMBL" id="JARKIK010000071">
    <property type="protein sequence ID" value="KAK8728630.1"/>
    <property type="molecule type" value="Genomic_DNA"/>
</dbReference>
<proteinExistence type="predicted"/>
<feature type="chain" id="PRO_5044001949" evidence="1">
    <location>
        <begin position="21"/>
        <end position="153"/>
    </location>
</feature>
<sequence>MKLLTYLILTATLLVLLVGAAPPPDNNPFDICLNETLKQTLRNKLCTSVEIPEEDCESKTEEIQQCNRRLYNGSDNEATKNTIEALAECMTSIASINITPADQADLKTYMTFLSQIIPANKDTVCSKIEALADCFKTKSNMYQHIKDCLDQNE</sequence>
<feature type="signal peptide" evidence="1">
    <location>
        <begin position="1"/>
        <end position="20"/>
    </location>
</feature>
<keyword evidence="1" id="KW-0732">Signal</keyword>
<accession>A0AAW0WCC7</accession>
<keyword evidence="3" id="KW-1185">Reference proteome</keyword>
<organism evidence="2 3">
    <name type="scientific">Cherax quadricarinatus</name>
    <name type="common">Australian red claw crayfish</name>
    <dbReference type="NCBI Taxonomy" id="27406"/>
    <lineage>
        <taxon>Eukaryota</taxon>
        <taxon>Metazoa</taxon>
        <taxon>Ecdysozoa</taxon>
        <taxon>Arthropoda</taxon>
        <taxon>Crustacea</taxon>
        <taxon>Multicrustacea</taxon>
        <taxon>Malacostraca</taxon>
        <taxon>Eumalacostraca</taxon>
        <taxon>Eucarida</taxon>
        <taxon>Decapoda</taxon>
        <taxon>Pleocyemata</taxon>
        <taxon>Astacidea</taxon>
        <taxon>Parastacoidea</taxon>
        <taxon>Parastacidae</taxon>
        <taxon>Cherax</taxon>
    </lineage>
</organism>
<gene>
    <name evidence="2" type="ORF">OTU49_009060</name>
</gene>